<proteinExistence type="predicted"/>
<dbReference type="EMBL" id="ANIK01000003">
    <property type="protein sequence ID" value="EMJ98013.1"/>
    <property type="molecule type" value="Genomic_DNA"/>
</dbReference>
<organism evidence="1 2">
    <name type="scientific">Leptospira alstonii serovar Sichuan str. 79601</name>
    <dbReference type="NCBI Taxonomy" id="1218565"/>
    <lineage>
        <taxon>Bacteria</taxon>
        <taxon>Pseudomonadati</taxon>
        <taxon>Spirochaetota</taxon>
        <taxon>Spirochaetia</taxon>
        <taxon>Leptospirales</taxon>
        <taxon>Leptospiraceae</taxon>
        <taxon>Leptospira</taxon>
    </lineage>
</organism>
<evidence type="ECO:0000313" key="2">
    <source>
        <dbReference type="Proteomes" id="UP000011988"/>
    </source>
</evidence>
<dbReference type="OrthoDB" id="342868at2"/>
<name>M6D9U3_9LEPT</name>
<dbReference type="RefSeq" id="WP_020771747.1">
    <property type="nucleotide sequence ID" value="NZ_ANIK01000003.1"/>
</dbReference>
<dbReference type="AlphaFoldDB" id="M6D9U3"/>
<dbReference type="PATRIC" id="fig|1218565.3.peg.84"/>
<comment type="caution">
    <text evidence="1">The sequence shown here is derived from an EMBL/GenBank/DDBJ whole genome shotgun (WGS) entry which is preliminary data.</text>
</comment>
<dbReference type="Proteomes" id="UP000011988">
    <property type="component" value="Unassembled WGS sequence"/>
</dbReference>
<reference evidence="1 2" key="1">
    <citation type="submission" date="2013-01" db="EMBL/GenBank/DDBJ databases">
        <authorList>
            <person name="Harkins D.M."/>
            <person name="Durkin A.S."/>
            <person name="Brinkac L.M."/>
            <person name="Haft D.H."/>
            <person name="Selengut J.D."/>
            <person name="Sanka R."/>
            <person name="DePew J."/>
            <person name="Purushe J."/>
            <person name="Galloway R.L."/>
            <person name="Vinetz J.M."/>
            <person name="Sutton G.G."/>
            <person name="Nierman W.C."/>
            <person name="Fouts D.E."/>
        </authorList>
    </citation>
    <scope>NUCLEOTIDE SEQUENCE [LARGE SCALE GENOMIC DNA]</scope>
    <source>
        <strain evidence="1 2">79601</strain>
    </source>
</reference>
<protein>
    <submittedName>
        <fullName evidence="1">Uncharacterized protein</fullName>
    </submittedName>
</protein>
<gene>
    <name evidence="1" type="ORF">LEP1GSC194_2397</name>
</gene>
<accession>M6D9U3</accession>
<evidence type="ECO:0000313" key="1">
    <source>
        <dbReference type="EMBL" id="EMJ98013.1"/>
    </source>
</evidence>
<sequence>MIKSNIWRISEFIDPIYAECWLRSPAKLVEPFPCSLCGIGGKYDEAPSPLVIEWEEGSDHIGDFSWPSGGRVVVKETVFRALNEIVGELSSGPVEMVQDPKLRPPVRKTKRKPRVYLPYQGPPLVELIVDKQVPFLSQTTTKIIDQCEECRRVRRELVGVEVEVEVKEHLWNASSQKLISVYKPRESGKGLFVSSSDIGSNAIFFRVDEFSNAILCSDKMKKILQEKGFSNIDFLAYGEMI</sequence>